<dbReference type="GO" id="GO:0008270">
    <property type="term" value="F:zinc ion binding"/>
    <property type="evidence" value="ECO:0007669"/>
    <property type="project" value="UniProtKB-KW"/>
</dbReference>
<feature type="domain" description="C2H2-type" evidence="14">
    <location>
        <begin position="330"/>
        <end position="359"/>
    </location>
</feature>
<accession>B5THL2</accession>
<evidence type="ECO:0000256" key="5">
    <source>
        <dbReference type="ARBA" id="ARBA00022833"/>
    </source>
</evidence>
<gene>
    <name evidence="17" type="primary">btd-like</name>
</gene>
<evidence type="ECO:0000256" key="2">
    <source>
        <dbReference type="ARBA" id="ARBA00022723"/>
    </source>
</evidence>
<dbReference type="PANTHER" id="PTHR23235:SF170">
    <property type="entry name" value="FI01014P-RELATED"/>
    <property type="match status" value="1"/>
</dbReference>
<comment type="similarity">
    <text evidence="11">Belongs to the Sp1 C2H2-type zinc-finger protein family.</text>
</comment>
<evidence type="ECO:0000256" key="9">
    <source>
        <dbReference type="ARBA" id="ARBA00023163"/>
    </source>
</evidence>
<evidence type="ECO:0000259" key="14">
    <source>
        <dbReference type="PROSITE" id="PS50157"/>
    </source>
</evidence>
<evidence type="ECO:0000313" key="16">
    <source>
        <dbReference type="Proteomes" id="UP000694865"/>
    </source>
</evidence>
<evidence type="ECO:0000256" key="4">
    <source>
        <dbReference type="ARBA" id="ARBA00022771"/>
    </source>
</evidence>
<dbReference type="PROSITE" id="PS00028">
    <property type="entry name" value="ZINC_FINGER_C2H2_1"/>
    <property type="match status" value="3"/>
</dbReference>
<dbReference type="SMART" id="SM00355">
    <property type="entry name" value="ZnF_C2H2"/>
    <property type="match status" value="3"/>
</dbReference>
<keyword evidence="8" id="KW-0010">Activator</keyword>
<dbReference type="CDD" id="cd22541">
    <property type="entry name" value="SP5_N"/>
    <property type="match status" value="1"/>
</dbReference>
<keyword evidence="4 12" id="KW-0863">Zinc-finger</keyword>
<dbReference type="Proteomes" id="UP000694865">
    <property type="component" value="Unplaced"/>
</dbReference>
<dbReference type="PROSITE" id="PS50157">
    <property type="entry name" value="ZINC_FINGER_C2H2_2"/>
    <property type="match status" value="3"/>
</dbReference>
<dbReference type="InterPro" id="IPR013087">
    <property type="entry name" value="Znf_C2H2_type"/>
</dbReference>
<keyword evidence="16" id="KW-1185">Reference proteome</keyword>
<dbReference type="Pfam" id="PF00096">
    <property type="entry name" value="zf-C2H2"/>
    <property type="match status" value="3"/>
</dbReference>
<dbReference type="RefSeq" id="NP_001158478.1">
    <property type="nucleotide sequence ID" value="NM_001165006.1"/>
</dbReference>
<evidence type="ECO:0000256" key="12">
    <source>
        <dbReference type="PROSITE-ProRule" id="PRU00042"/>
    </source>
</evidence>
<evidence type="ECO:0000256" key="6">
    <source>
        <dbReference type="ARBA" id="ARBA00023015"/>
    </source>
</evidence>
<evidence type="ECO:0000256" key="13">
    <source>
        <dbReference type="SAM" id="MobiDB-lite"/>
    </source>
</evidence>
<dbReference type="FunFam" id="3.30.160.60:FF:000061">
    <property type="entry name" value="Transcription factor Sp3"/>
    <property type="match status" value="1"/>
</dbReference>
<name>B5THL2_SACKO</name>
<evidence type="ECO:0000256" key="8">
    <source>
        <dbReference type="ARBA" id="ARBA00023159"/>
    </source>
</evidence>
<feature type="region of interest" description="Disordered" evidence="13">
    <location>
        <begin position="1"/>
        <end position="29"/>
    </location>
</feature>
<evidence type="ECO:0000256" key="1">
    <source>
        <dbReference type="ARBA" id="ARBA00004123"/>
    </source>
</evidence>
<feature type="compositionally biased region" description="Polar residues" evidence="13">
    <location>
        <begin position="1"/>
        <end position="12"/>
    </location>
</feature>
<dbReference type="GO" id="GO:0005634">
    <property type="term" value="C:nucleus"/>
    <property type="evidence" value="ECO:0007669"/>
    <property type="project" value="UniProtKB-SubCell"/>
</dbReference>
<dbReference type="GO" id="GO:0000981">
    <property type="term" value="F:DNA-binding transcription factor activity, RNA polymerase II-specific"/>
    <property type="evidence" value="ECO:0007669"/>
    <property type="project" value="TreeGrafter"/>
</dbReference>
<evidence type="ECO:0000256" key="3">
    <source>
        <dbReference type="ARBA" id="ARBA00022737"/>
    </source>
</evidence>
<feature type="domain" description="C2H2-type" evidence="14">
    <location>
        <begin position="360"/>
        <end position="387"/>
    </location>
</feature>
<keyword evidence="7" id="KW-0238">DNA-binding</keyword>
<dbReference type="PANTHER" id="PTHR23235">
    <property type="entry name" value="KRUEPPEL-LIKE TRANSCRIPTION FACTOR"/>
    <property type="match status" value="1"/>
</dbReference>
<dbReference type="GO" id="GO:0000978">
    <property type="term" value="F:RNA polymerase II cis-regulatory region sequence-specific DNA binding"/>
    <property type="evidence" value="ECO:0007669"/>
    <property type="project" value="TreeGrafter"/>
</dbReference>
<dbReference type="KEGG" id="sko:100303570"/>
<keyword evidence="5" id="KW-0862">Zinc</keyword>
<dbReference type="FunFam" id="3.30.160.60:FF:000026">
    <property type="entry name" value="Transcription factor Sp3"/>
    <property type="match status" value="1"/>
</dbReference>
<reference evidence="17" key="2">
    <citation type="submission" date="2025-05" db="UniProtKB">
        <authorList>
            <consortium name="RefSeq"/>
        </authorList>
    </citation>
    <scope>IDENTIFICATION</scope>
</reference>
<evidence type="ECO:0000256" key="10">
    <source>
        <dbReference type="ARBA" id="ARBA00023242"/>
    </source>
</evidence>
<proteinExistence type="evidence at transcript level"/>
<evidence type="ECO:0000313" key="15">
    <source>
        <dbReference type="EMBL" id="ACH73220.1"/>
    </source>
</evidence>
<dbReference type="FunFam" id="3.30.160.60:FF:000014">
    <property type="entry name" value="Transcription factor Sp3"/>
    <property type="match status" value="1"/>
</dbReference>
<dbReference type="GeneID" id="100303570"/>
<evidence type="ECO:0000256" key="11">
    <source>
        <dbReference type="ARBA" id="ARBA00038409"/>
    </source>
</evidence>
<sequence length="403" mass="44057">MATDRASNQQHSAARFIQHPTPTSADLSKPSPLAMLAATCSKIGNESVILRQPTAPVVQQVSTAPSIMTAAPVVSEHKSYFHPWTQSTTVVPTVPSMNLIQSARSPIAASTPLPYQPMVHHHSPTPGATVLPNYHHHLAVSVSPGSYTHELPLTPPAEPTFTPGFAYELNHSPVKIVQNSACSSAFTSPIMASPSQFAGHHHPLAITTAHRQVPAFEEASRAPWWSVDSHPSAKGHSPLTPSVSPTGFCMQPIMYGSAPTYPVQIGGRSTIATARRCRRCRCPNCVNATNSNNPSKKKQHICHIPGCGKVYGKTSHLKAHLRWHTGERPFVCNWLFCGKSFTRSDELQRHLRTHTGEKRFVCTECGKRFMRSDHLSKHVKTHTLKKAITTATKAQDKENESSQ</sequence>
<dbReference type="SUPFAM" id="SSF57667">
    <property type="entry name" value="beta-beta-alpha zinc fingers"/>
    <property type="match status" value="3"/>
</dbReference>
<dbReference type="AlphaFoldDB" id="B5THL2"/>
<dbReference type="EMBL" id="EU939738">
    <property type="protein sequence ID" value="ACH73220.1"/>
    <property type="molecule type" value="mRNA"/>
</dbReference>
<evidence type="ECO:0000256" key="7">
    <source>
        <dbReference type="ARBA" id="ARBA00023125"/>
    </source>
</evidence>
<keyword evidence="9" id="KW-0804">Transcription</keyword>
<reference evidence="15" key="1">
    <citation type="submission" date="2008-08" db="EMBL/GenBank/DDBJ databases">
        <title>cDNA Sequences for Transcription Factors and Signaling Proteins of the Hemichordate Saccoglossus kowalevskii: Efficacy of the Expressed Sequence Tag (EST) Approach for Evolutionary and Developmental Studies of a New Organism.</title>
        <authorList>
            <person name="Freeman R.M.Jr."/>
            <person name="Wu M."/>
            <person name="Cordonnier-Pratt M.-M."/>
            <person name="Pratt L.H."/>
            <person name="Gruber C.E."/>
            <person name="Smith M."/>
            <person name="Lander E.S."/>
            <person name="Stange-Thomann N."/>
            <person name="Lowe C.J."/>
            <person name="Gehart J."/>
            <person name="Kirschner M."/>
        </authorList>
    </citation>
    <scope>NUCLEOTIDE SEQUENCE</scope>
</reference>
<protein>
    <submittedName>
        <fullName evidence="15 17">Buttonhead-like protein</fullName>
    </submittedName>
</protein>
<keyword evidence="6" id="KW-0805">Transcription regulation</keyword>
<dbReference type="Gene3D" id="3.30.160.60">
    <property type="entry name" value="Classic Zinc Finger"/>
    <property type="match status" value="3"/>
</dbReference>
<keyword evidence="2" id="KW-0479">Metal-binding</keyword>
<dbReference type="OrthoDB" id="6365676at2759"/>
<feature type="domain" description="C2H2-type" evidence="14">
    <location>
        <begin position="300"/>
        <end position="329"/>
    </location>
</feature>
<comment type="subcellular location">
    <subcellularLocation>
        <location evidence="1">Nucleus</location>
    </subcellularLocation>
</comment>
<keyword evidence="3" id="KW-0677">Repeat</keyword>
<dbReference type="InterPro" id="IPR036236">
    <property type="entry name" value="Znf_C2H2_sf"/>
</dbReference>
<dbReference type="CTD" id="100303570"/>
<organism evidence="15">
    <name type="scientific">Saccoglossus kowalevskii</name>
    <name type="common">Acorn worm</name>
    <dbReference type="NCBI Taxonomy" id="10224"/>
    <lineage>
        <taxon>Eukaryota</taxon>
        <taxon>Metazoa</taxon>
        <taxon>Hemichordata</taxon>
        <taxon>Enteropneusta</taxon>
        <taxon>Harrimaniidae</taxon>
        <taxon>Saccoglossus</taxon>
    </lineage>
</organism>
<keyword evidence="10" id="KW-0539">Nucleus</keyword>
<evidence type="ECO:0000313" key="17">
    <source>
        <dbReference type="RefSeq" id="NP_001158478.1"/>
    </source>
</evidence>